<accession>A0AAV4JRQ8</accession>
<gene>
    <name evidence="2" type="ORF">ElyMa_001671800</name>
</gene>
<evidence type="ECO:0000313" key="3">
    <source>
        <dbReference type="Proteomes" id="UP000762676"/>
    </source>
</evidence>
<dbReference type="AlphaFoldDB" id="A0AAV4JRQ8"/>
<feature type="chain" id="PRO_5043349178" evidence="1">
    <location>
        <begin position="24"/>
        <end position="102"/>
    </location>
</feature>
<comment type="caution">
    <text evidence="2">The sequence shown here is derived from an EMBL/GenBank/DDBJ whole genome shotgun (WGS) entry which is preliminary data.</text>
</comment>
<evidence type="ECO:0000313" key="2">
    <source>
        <dbReference type="EMBL" id="GFS24804.1"/>
    </source>
</evidence>
<organism evidence="2 3">
    <name type="scientific">Elysia marginata</name>
    <dbReference type="NCBI Taxonomy" id="1093978"/>
    <lineage>
        <taxon>Eukaryota</taxon>
        <taxon>Metazoa</taxon>
        <taxon>Spiralia</taxon>
        <taxon>Lophotrochozoa</taxon>
        <taxon>Mollusca</taxon>
        <taxon>Gastropoda</taxon>
        <taxon>Heterobranchia</taxon>
        <taxon>Euthyneura</taxon>
        <taxon>Panpulmonata</taxon>
        <taxon>Sacoglossa</taxon>
        <taxon>Placobranchoidea</taxon>
        <taxon>Plakobranchidae</taxon>
        <taxon>Elysia</taxon>
    </lineage>
</organism>
<name>A0AAV4JRQ8_9GAST</name>
<feature type="signal peptide" evidence="1">
    <location>
        <begin position="1"/>
        <end position="23"/>
    </location>
</feature>
<proteinExistence type="predicted"/>
<keyword evidence="3" id="KW-1185">Reference proteome</keyword>
<protein>
    <submittedName>
        <fullName evidence="2">Uncharacterized protein</fullName>
    </submittedName>
</protein>
<reference evidence="2 3" key="1">
    <citation type="journal article" date="2021" name="Elife">
        <title>Chloroplast acquisition without the gene transfer in kleptoplastic sea slugs, Plakobranchus ocellatus.</title>
        <authorList>
            <person name="Maeda T."/>
            <person name="Takahashi S."/>
            <person name="Yoshida T."/>
            <person name="Shimamura S."/>
            <person name="Takaki Y."/>
            <person name="Nagai Y."/>
            <person name="Toyoda A."/>
            <person name="Suzuki Y."/>
            <person name="Arimoto A."/>
            <person name="Ishii H."/>
            <person name="Satoh N."/>
            <person name="Nishiyama T."/>
            <person name="Hasebe M."/>
            <person name="Maruyama T."/>
            <person name="Minagawa J."/>
            <person name="Obokata J."/>
            <person name="Shigenobu S."/>
        </authorList>
    </citation>
    <scope>NUCLEOTIDE SEQUENCE [LARGE SCALE GENOMIC DNA]</scope>
</reference>
<evidence type="ECO:0000256" key="1">
    <source>
        <dbReference type="SAM" id="SignalP"/>
    </source>
</evidence>
<dbReference type="Proteomes" id="UP000762676">
    <property type="component" value="Unassembled WGS sequence"/>
</dbReference>
<dbReference type="EMBL" id="BMAT01003410">
    <property type="protein sequence ID" value="GFS24804.1"/>
    <property type="molecule type" value="Genomic_DNA"/>
</dbReference>
<keyword evidence="1" id="KW-0732">Signal</keyword>
<sequence>MPHRILFVTVSILLSVVTMETDAECRFPDFLVKLDPWVGDYKRGNQFLVAYIKTSNLTRNTGDELCDDKRMALDAFPLINSKEAKRKHITCPFVGEFITKFG</sequence>